<dbReference type="EMBL" id="BPLQ01008479">
    <property type="protein sequence ID" value="GIY37642.1"/>
    <property type="molecule type" value="Genomic_DNA"/>
</dbReference>
<dbReference type="AlphaFoldDB" id="A0AAV4SW88"/>
<comment type="caution">
    <text evidence="2">The sequence shown here is derived from an EMBL/GenBank/DDBJ whole genome shotgun (WGS) entry which is preliminary data.</text>
</comment>
<evidence type="ECO:0000313" key="2">
    <source>
        <dbReference type="EMBL" id="GIY37642.1"/>
    </source>
</evidence>
<evidence type="ECO:0000256" key="1">
    <source>
        <dbReference type="SAM" id="MobiDB-lite"/>
    </source>
</evidence>
<keyword evidence="3" id="KW-1185">Reference proteome</keyword>
<accession>A0AAV4SW88</accession>
<gene>
    <name evidence="2" type="ORF">CDAR_9011</name>
</gene>
<proteinExistence type="predicted"/>
<name>A0AAV4SW88_9ARAC</name>
<organism evidence="2 3">
    <name type="scientific">Caerostris darwini</name>
    <dbReference type="NCBI Taxonomy" id="1538125"/>
    <lineage>
        <taxon>Eukaryota</taxon>
        <taxon>Metazoa</taxon>
        <taxon>Ecdysozoa</taxon>
        <taxon>Arthropoda</taxon>
        <taxon>Chelicerata</taxon>
        <taxon>Arachnida</taxon>
        <taxon>Araneae</taxon>
        <taxon>Araneomorphae</taxon>
        <taxon>Entelegynae</taxon>
        <taxon>Araneoidea</taxon>
        <taxon>Araneidae</taxon>
        <taxon>Caerostris</taxon>
    </lineage>
</organism>
<dbReference type="Proteomes" id="UP001054837">
    <property type="component" value="Unassembled WGS sequence"/>
</dbReference>
<sequence>MGVDLGCEGAQRAPPEHTRRRSQSNCARRLHNEQIVIRFSFSGTLQDRSVISLDRNTSRRQWNVSEFMNLVNDSLEFIEQ</sequence>
<protein>
    <submittedName>
        <fullName evidence="2">Uncharacterized protein</fullName>
    </submittedName>
</protein>
<reference evidence="2 3" key="1">
    <citation type="submission" date="2021-06" db="EMBL/GenBank/DDBJ databases">
        <title>Caerostris darwini draft genome.</title>
        <authorList>
            <person name="Kono N."/>
            <person name="Arakawa K."/>
        </authorList>
    </citation>
    <scope>NUCLEOTIDE SEQUENCE [LARGE SCALE GENOMIC DNA]</scope>
</reference>
<evidence type="ECO:0000313" key="3">
    <source>
        <dbReference type="Proteomes" id="UP001054837"/>
    </source>
</evidence>
<feature type="region of interest" description="Disordered" evidence="1">
    <location>
        <begin position="1"/>
        <end position="25"/>
    </location>
</feature>